<dbReference type="Pfam" id="PF20648">
    <property type="entry name" value="DUF6809"/>
    <property type="match status" value="1"/>
</dbReference>
<dbReference type="RefSeq" id="WP_184093335.1">
    <property type="nucleotide sequence ID" value="NZ_AP023367.1"/>
</dbReference>
<evidence type="ECO:0000313" key="1">
    <source>
        <dbReference type="EMBL" id="BCJ94428.1"/>
    </source>
</evidence>
<proteinExistence type="predicted"/>
<sequence>MESIIKKLYYGSLNPDEWIIKKEPEYQKLNEQIVILLDKLKQLTNQEIFENISELMEITTETNSLETAHSFSFGFKYGAIMMMEILKNEKE</sequence>
<keyword evidence="2" id="KW-1185">Reference proteome</keyword>
<evidence type="ECO:0000313" key="2">
    <source>
        <dbReference type="Proteomes" id="UP000515561"/>
    </source>
</evidence>
<gene>
    <name evidence="1" type="ORF">acsn021_19970</name>
</gene>
<organism evidence="1 2">
    <name type="scientific">Anaerocolumna cellulosilytica</name>
    <dbReference type="NCBI Taxonomy" id="433286"/>
    <lineage>
        <taxon>Bacteria</taxon>
        <taxon>Bacillati</taxon>
        <taxon>Bacillota</taxon>
        <taxon>Clostridia</taxon>
        <taxon>Lachnospirales</taxon>
        <taxon>Lachnospiraceae</taxon>
        <taxon>Anaerocolumna</taxon>
    </lineage>
</organism>
<accession>A0A6S6R5W8</accession>
<dbReference type="KEGG" id="acel:acsn021_19970"/>
<dbReference type="Proteomes" id="UP000515561">
    <property type="component" value="Chromosome"/>
</dbReference>
<name>A0A6S6R5W8_9FIRM</name>
<dbReference type="AlphaFoldDB" id="A0A6S6R5W8"/>
<protein>
    <submittedName>
        <fullName evidence="1">Uncharacterized protein</fullName>
    </submittedName>
</protein>
<reference evidence="1 2" key="1">
    <citation type="journal article" date="2016" name="Int. J. Syst. Evol. Microbiol.">
        <title>Descriptions of Anaerotaenia torta gen. nov., sp. nov. and Anaerocolumna cellulosilytica gen. nov., sp. nov. isolated from a methanogenic reactor of cattle waste.</title>
        <authorList>
            <person name="Uek A."/>
            <person name="Ohtaki Y."/>
            <person name="Kaku N."/>
            <person name="Ueki K."/>
        </authorList>
    </citation>
    <scope>NUCLEOTIDE SEQUENCE [LARGE SCALE GENOMIC DNA]</scope>
    <source>
        <strain evidence="1 2">SN021</strain>
    </source>
</reference>
<dbReference type="EMBL" id="AP023367">
    <property type="protein sequence ID" value="BCJ94428.1"/>
    <property type="molecule type" value="Genomic_DNA"/>
</dbReference>
<dbReference type="InterPro" id="IPR049215">
    <property type="entry name" value="DUF6809"/>
</dbReference>